<accession>A0A811VCN4</accession>
<feature type="compositionally biased region" description="Pro residues" evidence="1">
    <location>
        <begin position="169"/>
        <end position="181"/>
    </location>
</feature>
<sequence>MSALDTATDNEDGENFSLRLRRYACRCRCRCRTISATCDAFSINAAKYSTNKVGLLATRVYTVFALPRRHAATTTTTTHTHSHCVDSLLSCCLVATMTQPGTLVVRLSGQGKAMAETETDTETTHCALLPAPQFRIALVGFTHSEHCLWKHRTGLFDYENNENDKNQNIPPPPPPPPPAPAQAPATAEERSVY</sequence>
<comment type="caution">
    <text evidence="2">The sequence shown here is derived from an EMBL/GenBank/DDBJ whole genome shotgun (WGS) entry which is preliminary data.</text>
</comment>
<dbReference type="Proteomes" id="UP000606786">
    <property type="component" value="Unassembled WGS sequence"/>
</dbReference>
<gene>
    <name evidence="2" type="ORF">CCAP1982_LOCUS20845</name>
</gene>
<evidence type="ECO:0000313" key="2">
    <source>
        <dbReference type="EMBL" id="CAD7012741.1"/>
    </source>
</evidence>
<evidence type="ECO:0000256" key="1">
    <source>
        <dbReference type="SAM" id="MobiDB-lite"/>
    </source>
</evidence>
<dbReference type="EMBL" id="CAJHJT010000056">
    <property type="protein sequence ID" value="CAD7012741.1"/>
    <property type="molecule type" value="Genomic_DNA"/>
</dbReference>
<protein>
    <submittedName>
        <fullName evidence="2">(Mediterranean fruit fly) hypothetical protein</fullName>
    </submittedName>
</protein>
<evidence type="ECO:0000313" key="3">
    <source>
        <dbReference type="Proteomes" id="UP000606786"/>
    </source>
</evidence>
<reference evidence="2" key="1">
    <citation type="submission" date="2020-11" db="EMBL/GenBank/DDBJ databases">
        <authorList>
            <person name="Whitehead M."/>
        </authorList>
    </citation>
    <scope>NUCLEOTIDE SEQUENCE</scope>
    <source>
        <strain evidence="2">EGII</strain>
    </source>
</reference>
<name>A0A811VCN4_CERCA</name>
<organism evidence="2 3">
    <name type="scientific">Ceratitis capitata</name>
    <name type="common">Mediterranean fruit fly</name>
    <name type="synonym">Tephritis capitata</name>
    <dbReference type="NCBI Taxonomy" id="7213"/>
    <lineage>
        <taxon>Eukaryota</taxon>
        <taxon>Metazoa</taxon>
        <taxon>Ecdysozoa</taxon>
        <taxon>Arthropoda</taxon>
        <taxon>Hexapoda</taxon>
        <taxon>Insecta</taxon>
        <taxon>Pterygota</taxon>
        <taxon>Neoptera</taxon>
        <taxon>Endopterygota</taxon>
        <taxon>Diptera</taxon>
        <taxon>Brachycera</taxon>
        <taxon>Muscomorpha</taxon>
        <taxon>Tephritoidea</taxon>
        <taxon>Tephritidae</taxon>
        <taxon>Ceratitis</taxon>
        <taxon>Ceratitis</taxon>
    </lineage>
</organism>
<keyword evidence="3" id="KW-1185">Reference proteome</keyword>
<proteinExistence type="predicted"/>
<feature type="region of interest" description="Disordered" evidence="1">
    <location>
        <begin position="159"/>
        <end position="193"/>
    </location>
</feature>
<dbReference type="AlphaFoldDB" id="A0A811VCN4"/>